<feature type="transmembrane region" description="Helical" evidence="1">
    <location>
        <begin position="162"/>
        <end position="180"/>
    </location>
</feature>
<dbReference type="OrthoDB" id="2291554at2"/>
<feature type="transmembrane region" description="Helical" evidence="1">
    <location>
        <begin position="69"/>
        <end position="90"/>
    </location>
</feature>
<accession>U4TK29</accession>
<reference evidence="3" key="1">
    <citation type="journal article" date="2013" name="Genome Announc.">
        <title>Whole-Genome Sequencing of Lactobacillus shenzhenensis Strain LY-73T.</title>
        <authorList>
            <person name="Lin Z."/>
            <person name="Liu Z."/>
            <person name="Yang R."/>
            <person name="Zou Y."/>
            <person name="Wan D."/>
            <person name="Chen J."/>
            <person name="Guo M."/>
            <person name="Zhao J."/>
            <person name="Fang C."/>
            <person name="Yang R."/>
            <person name="Liu F."/>
        </authorList>
    </citation>
    <scope>NUCLEOTIDE SEQUENCE [LARGE SCALE GENOMIC DNA]</scope>
    <source>
        <strain evidence="3">LY-73</strain>
    </source>
</reference>
<dbReference type="RefSeq" id="WP_022530991.1">
    <property type="nucleotide sequence ID" value="NZ_KI271617.1"/>
</dbReference>
<keyword evidence="1" id="KW-1133">Transmembrane helix</keyword>
<feature type="transmembrane region" description="Helical" evidence="1">
    <location>
        <begin position="200"/>
        <end position="219"/>
    </location>
</feature>
<proteinExistence type="predicted"/>
<dbReference type="eggNOG" id="ENOG5030ADG">
    <property type="taxonomic scope" value="Bacteria"/>
</dbReference>
<dbReference type="EMBL" id="KI271617">
    <property type="protein sequence ID" value="ERL63725.1"/>
    <property type="molecule type" value="Genomic_DNA"/>
</dbReference>
<feature type="transmembrane region" description="Helical" evidence="1">
    <location>
        <begin position="246"/>
        <end position="267"/>
    </location>
</feature>
<keyword evidence="3" id="KW-1185">Reference proteome</keyword>
<evidence type="ECO:0000313" key="3">
    <source>
        <dbReference type="Proteomes" id="UP000030647"/>
    </source>
</evidence>
<dbReference type="AlphaFoldDB" id="U4TK29"/>
<evidence type="ECO:0000256" key="1">
    <source>
        <dbReference type="SAM" id="Phobius"/>
    </source>
</evidence>
<dbReference type="Proteomes" id="UP000030647">
    <property type="component" value="Unassembled WGS sequence"/>
</dbReference>
<dbReference type="HOGENOM" id="CLU_1052876_0_0_9"/>
<protein>
    <submittedName>
        <fullName evidence="2">Uncharacterized protein</fullName>
    </submittedName>
</protein>
<name>U4TK29_9LACO</name>
<keyword evidence="1" id="KW-0812">Transmembrane</keyword>
<gene>
    <name evidence="2" type="ORF">L248_2243</name>
</gene>
<evidence type="ECO:0000313" key="2">
    <source>
        <dbReference type="EMBL" id="ERL63725.1"/>
    </source>
</evidence>
<dbReference type="STRING" id="1231336.L248_2243"/>
<keyword evidence="1" id="KW-0472">Membrane</keyword>
<sequence length="269" mass="30100">MTKEPSEKRRLWPSLYSEEEPIADVNAWIKVLAAIWFIYLLFNTKNPIGTLFTPSLAEFRMHGSLGLDIRLIFAGVLFLALVLGSVWGAFGSTGVQRLFPRLRVRDGFLMLWYGLLNFLLKAVGSIIGGTVHGKYVEDNASALDLGELDSWHNFWVVTGRDFFMFAGQVIALILFFLVLYQIGKKVLPQDRRFFRGLTKVLAYLLAAAAYAALMTTPVAPNFGQNLWGFGLPALPLLAGYRRTRNVLVPIIGLFIFDRALVILLLAVSI</sequence>
<organism evidence="2 3">
    <name type="scientific">Schleiferilactobacillus shenzhenensis LY-73</name>
    <dbReference type="NCBI Taxonomy" id="1231336"/>
    <lineage>
        <taxon>Bacteria</taxon>
        <taxon>Bacillati</taxon>
        <taxon>Bacillota</taxon>
        <taxon>Bacilli</taxon>
        <taxon>Lactobacillales</taxon>
        <taxon>Lactobacillaceae</taxon>
        <taxon>Schleiferilactobacillus</taxon>
    </lineage>
</organism>
<feature type="transmembrane region" description="Helical" evidence="1">
    <location>
        <begin position="111"/>
        <end position="131"/>
    </location>
</feature>